<dbReference type="GO" id="GO:0016477">
    <property type="term" value="P:cell migration"/>
    <property type="evidence" value="ECO:0007669"/>
    <property type="project" value="TreeGrafter"/>
</dbReference>
<feature type="compositionally biased region" description="Basic residues" evidence="9">
    <location>
        <begin position="1005"/>
        <end position="1016"/>
    </location>
</feature>
<dbReference type="FunCoup" id="A0A6P8ZWM8">
    <property type="interactions" value="348"/>
</dbReference>
<dbReference type="Pfam" id="PF00560">
    <property type="entry name" value="LRR_1"/>
    <property type="match status" value="1"/>
</dbReference>
<dbReference type="CTD" id="35715"/>
<comment type="similarity">
    <text evidence="3">Belongs to the CARMIL family.</text>
</comment>
<dbReference type="InterPro" id="IPR031943">
    <property type="entry name" value="CARMIL_C"/>
</dbReference>
<dbReference type="RefSeq" id="XP_034249798.1">
    <property type="nucleotide sequence ID" value="XM_034393907.1"/>
</dbReference>
<accession>A0A6P8ZWM8</accession>
<dbReference type="InterPro" id="IPR011993">
    <property type="entry name" value="PH-like_dom_sf"/>
</dbReference>
<feature type="region of interest" description="Disordered" evidence="9">
    <location>
        <begin position="1000"/>
        <end position="1083"/>
    </location>
</feature>
<dbReference type="GO" id="GO:0034315">
    <property type="term" value="P:regulation of Arp2/3 complex-mediated actin nucleation"/>
    <property type="evidence" value="ECO:0007669"/>
    <property type="project" value="TreeGrafter"/>
</dbReference>
<sequence length="1404" mass="153270">MSTRSQLTKDLNESVKALLGKHVKILLKNVVRLETKGDKTENRVLVFSPCRLFLLTAKVPTRIDFHFHYLEIQAISSVKSNQLCLTVNDKVYSFLTYEEQGSQEVDAMVAALATAMRNIFPTVPLQHIVRKIEVQPPKRISHLQDGEIIRGAEVRGMGPCGGFSTQYACMCDFHTMPYRDEVAWDVDTIYLSHDTRELSLKDFDHLDPKDLVPIISALEYNTWFTKVRASNICLTREALDRILHVVKKSLSIEELYLDSIGVKADFAHKLSLAVIANTSTALHTLDLSNNMIEDKGIWSLCGIVAKLAPGASHLSGPLAKVPKGLVHLNLSYCGLTSKGVNQLANALAVNKFMPNTLTYLNLSNNSLKEDVTSLCNFLAQPNVIKHLDISKTETTLEAVFGALLRGCSTNLVHLNVSHNLFSTKKHKEVPLSFKQFFTSTLMLKYLNMSYCKLPLEALKNLLLGLACNETTSDMELDMSCNNLGAQGAHVFESCIHGVRCIGSLDISDNNMDVDLAGVVTAISKNKSIKHLNIGRNMANMKAKHIATVMEAVVQMLQEEDCVLQTLNISDSKLKSDLFNLINALGSNHCLQSIDISGNMMGDGGARLLAKALQINCRLRSIQYDRNNITLPGYCDLAYALESNYTVRYMPLPLMDVLPCMKVSAERTDAVMKRIQDILHRNVSPKKYSNGQAFRLQQGFLLSSTQQMVDRLVVQTQETIKVLAQSADSTQNNNQINHATGLIQDADNSKQLLPRLQEVVQRRHDINNPIDKKLRSISEDLHTTIVDHLQGTLEAMMRCANEQCPTVLEEDKVQTEIRKTCREKNQLAPDFVQTCVMEQAGTDIINRVNELNLAAAAHMSDRITDEVIESLSRCYKGLAGDSGGRKRASTPDVLRSRSHISSDSSRQDLAEAFLDSLSPQLDESPLKLEYLNLATPHLMSKRKSLHGRKLRPKSVVDSVDGLSADDIPDLLPSLTKSAEVSSGVAESLDSVAELPRSVGQQLQHLVKGRPKRAKTRAPTRPMLRPADSTDTSDLGEGLDTFFRPGSVTPTTPLVSPTSDDSSSHTFPIESEAESLDSDKDRRNGGLGILKDKAIKSSPLLKGKTSLLDSMPRSPDLLDKNSPLAGRRPPTAESPLVKRGQDALNSDTTKTELKTAVPKPLAVDVKARLKPDEIVAEKPASPTAVPSVRLRSTGLADSLRSPTNGFPKTSSSIGNGIVPPSVETAPKSPILKSISKESKNELSSKIKGPPPIAPKPRPWSMGGDRKSGEFSATSDGSSPNTSAANTPDSGDALDESTDSGLSSGTSGAASSLEKKSVRELAASLNKTDPDGKKKSEAGGDGSTGSRSEEGSPQPFPRSVLRRSLGRLPPIHSEGSLGESILANWKNRAKLRTAYETEPGVDDVVDV</sequence>
<evidence type="ECO:0000256" key="3">
    <source>
        <dbReference type="ARBA" id="ARBA00007298"/>
    </source>
</evidence>
<dbReference type="Gene3D" id="3.80.10.10">
    <property type="entry name" value="Ribonuclease Inhibitor"/>
    <property type="match status" value="1"/>
</dbReference>
<feature type="region of interest" description="Disordered" evidence="9">
    <location>
        <begin position="879"/>
        <end position="901"/>
    </location>
</feature>
<dbReference type="PANTHER" id="PTHR24112:SF66">
    <property type="entry name" value="LEUCINE-RICH REPEAT, ISOFORM F"/>
    <property type="match status" value="1"/>
</dbReference>
<dbReference type="Proteomes" id="UP000515158">
    <property type="component" value="Unplaced"/>
</dbReference>
<proteinExistence type="inferred from homology"/>
<evidence type="ECO:0000259" key="11">
    <source>
        <dbReference type="Pfam" id="PF17888"/>
    </source>
</evidence>
<keyword evidence="12" id="KW-1185">Reference proteome</keyword>
<dbReference type="GeneID" id="117650457"/>
<evidence type="ECO:0000256" key="5">
    <source>
        <dbReference type="ARBA" id="ARBA00022490"/>
    </source>
</evidence>
<evidence type="ECO:0000313" key="12">
    <source>
        <dbReference type="Proteomes" id="UP000515158"/>
    </source>
</evidence>
<feature type="compositionally biased region" description="Pro residues" evidence="9">
    <location>
        <begin position="1246"/>
        <end position="1255"/>
    </location>
</feature>
<dbReference type="SUPFAM" id="SSF52047">
    <property type="entry name" value="RNI-like"/>
    <property type="match status" value="2"/>
</dbReference>
<reference evidence="13" key="1">
    <citation type="submission" date="2025-08" db="UniProtKB">
        <authorList>
            <consortium name="RefSeq"/>
        </authorList>
    </citation>
    <scope>IDENTIFICATION</scope>
    <source>
        <tissue evidence="13">Total insect</tissue>
    </source>
</reference>
<dbReference type="InterPro" id="IPR041245">
    <property type="entry name" value="CARMIL_PH"/>
</dbReference>
<dbReference type="InterPro" id="IPR051279">
    <property type="entry name" value="PP1-Reg/Actin-Interact_Protein"/>
</dbReference>
<feature type="compositionally biased region" description="Low complexity" evidence="9">
    <location>
        <begin position="1296"/>
        <end position="1309"/>
    </location>
</feature>
<dbReference type="GO" id="GO:0005886">
    <property type="term" value="C:plasma membrane"/>
    <property type="evidence" value="ECO:0007669"/>
    <property type="project" value="UniProtKB-SubCell"/>
</dbReference>
<feature type="compositionally biased region" description="Low complexity" evidence="9">
    <location>
        <begin position="1043"/>
        <end position="1066"/>
    </location>
</feature>
<dbReference type="GO" id="GO:0005737">
    <property type="term" value="C:cytoplasm"/>
    <property type="evidence" value="ECO:0007669"/>
    <property type="project" value="UniProtKB-SubCell"/>
</dbReference>
<keyword evidence="6" id="KW-0433">Leucine-rich repeat</keyword>
<evidence type="ECO:0000259" key="10">
    <source>
        <dbReference type="Pfam" id="PF16000"/>
    </source>
</evidence>
<evidence type="ECO:0000256" key="1">
    <source>
        <dbReference type="ARBA" id="ARBA00004236"/>
    </source>
</evidence>
<dbReference type="GO" id="GO:0030027">
    <property type="term" value="C:lamellipodium"/>
    <property type="evidence" value="ECO:0007669"/>
    <property type="project" value="TreeGrafter"/>
</dbReference>
<dbReference type="OrthoDB" id="18598at2759"/>
<organism evidence="13">
    <name type="scientific">Thrips palmi</name>
    <name type="common">Melon thrips</name>
    <dbReference type="NCBI Taxonomy" id="161013"/>
    <lineage>
        <taxon>Eukaryota</taxon>
        <taxon>Metazoa</taxon>
        <taxon>Ecdysozoa</taxon>
        <taxon>Arthropoda</taxon>
        <taxon>Hexapoda</taxon>
        <taxon>Insecta</taxon>
        <taxon>Pterygota</taxon>
        <taxon>Neoptera</taxon>
        <taxon>Paraneoptera</taxon>
        <taxon>Thysanoptera</taxon>
        <taxon>Terebrantia</taxon>
        <taxon>Thripoidea</taxon>
        <taxon>Thripidae</taxon>
        <taxon>Thrips</taxon>
    </lineage>
</organism>
<keyword evidence="5" id="KW-0963">Cytoplasm</keyword>
<keyword evidence="8" id="KW-0472">Membrane</keyword>
<evidence type="ECO:0000256" key="4">
    <source>
        <dbReference type="ARBA" id="ARBA00022475"/>
    </source>
</evidence>
<evidence type="ECO:0000256" key="2">
    <source>
        <dbReference type="ARBA" id="ARBA00004496"/>
    </source>
</evidence>
<dbReference type="Gene3D" id="2.30.29.30">
    <property type="entry name" value="Pleckstrin-homology domain (PH domain)/Phosphotyrosine-binding domain (PTB)"/>
    <property type="match status" value="1"/>
</dbReference>
<evidence type="ECO:0000256" key="9">
    <source>
        <dbReference type="SAM" id="MobiDB-lite"/>
    </source>
</evidence>
<dbReference type="SMART" id="SM00368">
    <property type="entry name" value="LRR_RI"/>
    <property type="match status" value="6"/>
</dbReference>
<dbReference type="Pfam" id="PF16000">
    <property type="entry name" value="CARMIL_C"/>
    <property type="match status" value="1"/>
</dbReference>
<feature type="compositionally biased region" description="Polar residues" evidence="9">
    <location>
        <begin position="1268"/>
        <end position="1286"/>
    </location>
</feature>
<keyword evidence="7" id="KW-0677">Repeat</keyword>
<feature type="compositionally biased region" description="Basic and acidic residues" evidence="9">
    <location>
        <begin position="1325"/>
        <end position="1335"/>
    </location>
</feature>
<dbReference type="KEGG" id="tpal:117650457"/>
<dbReference type="InParanoid" id="A0A6P8ZWM8"/>
<dbReference type="InterPro" id="IPR032675">
    <property type="entry name" value="LRR_dom_sf"/>
</dbReference>
<protein>
    <submittedName>
        <fullName evidence="13">F-actin-uncapping protein LRRC16A isoform X1</fullName>
    </submittedName>
</protein>
<comment type="subcellular location">
    <subcellularLocation>
        <location evidence="1">Cell membrane</location>
    </subcellularLocation>
    <subcellularLocation>
        <location evidence="2">Cytoplasm</location>
    </subcellularLocation>
</comment>
<keyword evidence="4" id="KW-1003">Cell membrane</keyword>
<evidence type="ECO:0000256" key="7">
    <source>
        <dbReference type="ARBA" id="ARBA00022737"/>
    </source>
</evidence>
<feature type="region of interest" description="Disordered" evidence="9">
    <location>
        <begin position="1175"/>
        <end position="1372"/>
    </location>
</feature>
<feature type="region of interest" description="Disordered" evidence="9">
    <location>
        <begin position="1102"/>
        <end position="1151"/>
    </location>
</feature>
<dbReference type="PANTHER" id="PTHR24112">
    <property type="entry name" value="LEUCINE-RICH REPEAT, ISOFORM F-RELATED"/>
    <property type="match status" value="1"/>
</dbReference>
<evidence type="ECO:0000256" key="6">
    <source>
        <dbReference type="ARBA" id="ARBA00022614"/>
    </source>
</evidence>
<dbReference type="Pfam" id="PF17888">
    <property type="entry name" value="Carm_PH"/>
    <property type="match status" value="1"/>
</dbReference>
<feature type="compositionally biased region" description="Basic and acidic residues" evidence="9">
    <location>
        <begin position="1232"/>
        <end position="1242"/>
    </location>
</feature>
<dbReference type="InterPro" id="IPR001611">
    <property type="entry name" value="Leu-rich_rpt"/>
</dbReference>
<dbReference type="Pfam" id="PF13516">
    <property type="entry name" value="LRR_6"/>
    <property type="match status" value="3"/>
</dbReference>
<feature type="compositionally biased region" description="Polar residues" evidence="9">
    <location>
        <begin position="1198"/>
        <end position="1212"/>
    </location>
</feature>
<evidence type="ECO:0000313" key="13">
    <source>
        <dbReference type="RefSeq" id="XP_034249798.1"/>
    </source>
</evidence>
<evidence type="ECO:0000256" key="8">
    <source>
        <dbReference type="ARBA" id="ARBA00023136"/>
    </source>
</evidence>
<gene>
    <name evidence="13" type="primary">LOC117650457</name>
</gene>
<feature type="domain" description="CARMIL C-terminal" evidence="10">
    <location>
        <begin position="799"/>
        <end position="1068"/>
    </location>
</feature>
<feature type="domain" description="CARMIL pleckstrin homology" evidence="11">
    <location>
        <begin position="25"/>
        <end position="121"/>
    </location>
</feature>
<name>A0A6P8ZWM8_THRPL</name>